<evidence type="ECO:0000259" key="7">
    <source>
        <dbReference type="Pfam" id="PF00924"/>
    </source>
</evidence>
<dbReference type="Gene3D" id="2.30.30.60">
    <property type="match status" value="1"/>
</dbReference>
<feature type="compositionally biased region" description="Acidic residues" evidence="5">
    <location>
        <begin position="311"/>
        <end position="323"/>
    </location>
</feature>
<evidence type="ECO:0000313" key="8">
    <source>
        <dbReference type="EMBL" id="GAW96592.1"/>
    </source>
</evidence>
<dbReference type="InterPro" id="IPR010920">
    <property type="entry name" value="LSM_dom_sf"/>
</dbReference>
<keyword evidence="2 6" id="KW-0812">Transmembrane</keyword>
<feature type="domain" description="Mechanosensitive ion channel MscS" evidence="7">
    <location>
        <begin position="187"/>
        <end position="255"/>
    </location>
</feature>
<evidence type="ECO:0000256" key="5">
    <source>
        <dbReference type="SAM" id="MobiDB-lite"/>
    </source>
</evidence>
<dbReference type="RefSeq" id="WP_057183106.1">
    <property type="nucleotide sequence ID" value="NZ_BDQM01000016.1"/>
</dbReference>
<name>A0ABQ0MWH2_9GAMM</name>
<feature type="transmembrane region" description="Helical" evidence="6">
    <location>
        <begin position="18"/>
        <end position="42"/>
    </location>
</feature>
<gene>
    <name evidence="8" type="primary">ybdG</name>
    <name evidence="8" type="ORF">MTCD1_02211</name>
</gene>
<evidence type="ECO:0000256" key="2">
    <source>
        <dbReference type="ARBA" id="ARBA00022692"/>
    </source>
</evidence>
<dbReference type="PANTHER" id="PTHR30414">
    <property type="entry name" value="MINICONDUCTANCE MECHANOSENSITIVE CHANNEL YBDG"/>
    <property type="match status" value="1"/>
</dbReference>
<feature type="region of interest" description="Disordered" evidence="5">
    <location>
        <begin position="304"/>
        <end position="325"/>
    </location>
</feature>
<dbReference type="Pfam" id="PF00924">
    <property type="entry name" value="MS_channel_2nd"/>
    <property type="match status" value="1"/>
</dbReference>
<evidence type="ECO:0000256" key="3">
    <source>
        <dbReference type="ARBA" id="ARBA00022989"/>
    </source>
</evidence>
<evidence type="ECO:0000256" key="6">
    <source>
        <dbReference type="SAM" id="Phobius"/>
    </source>
</evidence>
<keyword evidence="9" id="KW-1185">Reference proteome</keyword>
<evidence type="ECO:0000256" key="1">
    <source>
        <dbReference type="ARBA" id="ARBA00004370"/>
    </source>
</evidence>
<dbReference type="Proteomes" id="UP000197068">
    <property type="component" value="Unassembled WGS sequence"/>
</dbReference>
<organism evidence="8 9">
    <name type="scientific">Colwellia marinimaniae</name>
    <dbReference type="NCBI Taxonomy" id="1513592"/>
    <lineage>
        <taxon>Bacteria</taxon>
        <taxon>Pseudomonadati</taxon>
        <taxon>Pseudomonadota</taxon>
        <taxon>Gammaproteobacteria</taxon>
        <taxon>Alteromonadales</taxon>
        <taxon>Colwelliaceae</taxon>
        <taxon>Colwellia</taxon>
    </lineage>
</organism>
<accession>A0ABQ0MWH2</accession>
<proteinExistence type="predicted"/>
<dbReference type="SUPFAM" id="SSF50182">
    <property type="entry name" value="Sm-like ribonucleoproteins"/>
    <property type="match status" value="1"/>
</dbReference>
<feature type="transmembrane region" description="Helical" evidence="6">
    <location>
        <begin position="136"/>
        <end position="162"/>
    </location>
</feature>
<sequence>MNELISIWLSEQGLSAKYLASGAISLGICLIFLLAALSYYLAKHQVLALINKVIINSKNTWDDTLMEHGVLSRMALLLPLVLVLFLTPLIIDTSSVASTLLMLFSKVLLTFQISRCISALLNVSKNIYQESAKQRFLPLSAIIQIIKLALYLVTAIVILSLIINKSPVYLLSGLGALTAVLLLVFQDTIKGLVASIQISANRMVVAGDWIELPKYGADGDVIEIGLSTVKIENFDKTITTVPTYALISDSFKNWRNMYNTGGRRIKRTIIIDIGSIGFYSAAQINKLTNAHLLQGYLSDKKQELAKNEQDNNSEQESNSDEVEQSLHSLNNRQLTNIGTFRAYITKYLQQNSCIRDDLTCMVRQLAATETGLPLEIYCFANTTNWPEYEAIQADIFDHLFAIAPQFDLRIFQHPSGYDWQKNA</sequence>
<dbReference type="EMBL" id="BDQM01000016">
    <property type="protein sequence ID" value="GAW96592.1"/>
    <property type="molecule type" value="Genomic_DNA"/>
</dbReference>
<dbReference type="PANTHER" id="PTHR30414:SF0">
    <property type="entry name" value="MINICONDUCTANCE MECHANOSENSITIVE CHANNEL YBDG"/>
    <property type="match status" value="1"/>
</dbReference>
<dbReference type="InterPro" id="IPR030192">
    <property type="entry name" value="YbdG"/>
</dbReference>
<dbReference type="InterPro" id="IPR023408">
    <property type="entry name" value="MscS_beta-dom_sf"/>
</dbReference>
<evidence type="ECO:0000256" key="4">
    <source>
        <dbReference type="ARBA" id="ARBA00023136"/>
    </source>
</evidence>
<feature type="transmembrane region" description="Helical" evidence="6">
    <location>
        <begin position="74"/>
        <end position="91"/>
    </location>
</feature>
<dbReference type="InterPro" id="IPR006685">
    <property type="entry name" value="MscS_channel_2nd"/>
</dbReference>
<comment type="caution">
    <text evidence="8">The sequence shown here is derived from an EMBL/GenBank/DDBJ whole genome shotgun (WGS) entry which is preliminary data.</text>
</comment>
<keyword evidence="4 6" id="KW-0472">Membrane</keyword>
<feature type="transmembrane region" description="Helical" evidence="6">
    <location>
        <begin position="103"/>
        <end position="124"/>
    </location>
</feature>
<keyword evidence="3 6" id="KW-1133">Transmembrane helix</keyword>
<reference evidence="8 9" key="1">
    <citation type="submission" date="2017-06" db="EMBL/GenBank/DDBJ databases">
        <title>Whole Genome Sequences of Colwellia marinimaniae MTCD1.</title>
        <authorList>
            <person name="Kusumoto H."/>
            <person name="Inoue M."/>
            <person name="Tanikawa K."/>
            <person name="Maeji H."/>
            <person name="Cameron J.H."/>
            <person name="Bartlett D.H."/>
        </authorList>
    </citation>
    <scope>NUCLEOTIDE SEQUENCE [LARGE SCALE GENOMIC DNA]</scope>
    <source>
        <strain evidence="8 9">MTCD1</strain>
    </source>
</reference>
<feature type="transmembrane region" description="Helical" evidence="6">
    <location>
        <begin position="168"/>
        <end position="185"/>
    </location>
</feature>
<evidence type="ECO:0000313" key="9">
    <source>
        <dbReference type="Proteomes" id="UP000197068"/>
    </source>
</evidence>
<comment type="subcellular location">
    <subcellularLocation>
        <location evidence="1">Membrane</location>
    </subcellularLocation>
</comment>
<protein>
    <submittedName>
        <fullName evidence="8">Small conductance mechanosensitive ion channel protein YbdG</fullName>
    </submittedName>
</protein>